<organism evidence="3 4">
    <name type="scientific">Lepraria finkii</name>
    <dbReference type="NCBI Taxonomy" id="1340010"/>
    <lineage>
        <taxon>Eukaryota</taxon>
        <taxon>Fungi</taxon>
        <taxon>Dikarya</taxon>
        <taxon>Ascomycota</taxon>
        <taxon>Pezizomycotina</taxon>
        <taxon>Lecanoromycetes</taxon>
        <taxon>OSLEUM clade</taxon>
        <taxon>Lecanoromycetidae</taxon>
        <taxon>Lecanorales</taxon>
        <taxon>Lecanorineae</taxon>
        <taxon>Stereocaulaceae</taxon>
        <taxon>Lepraria</taxon>
    </lineage>
</organism>
<keyword evidence="4" id="KW-1185">Reference proteome</keyword>
<feature type="region of interest" description="Disordered" evidence="2">
    <location>
        <begin position="1"/>
        <end position="20"/>
    </location>
</feature>
<dbReference type="PANTHER" id="PTHR31977:SF1">
    <property type="entry name" value="UPF0696 PROTEIN C11ORF68"/>
    <property type="match status" value="1"/>
</dbReference>
<dbReference type="Gene3D" id="3.30.760.10">
    <property type="entry name" value="RNA Cap, Translation Initiation Factor Eif4e"/>
    <property type="match status" value="1"/>
</dbReference>
<dbReference type="SUPFAM" id="SSF55418">
    <property type="entry name" value="eIF4e-like"/>
    <property type="match status" value="1"/>
</dbReference>
<name>A0ABR4BKY0_9LECA</name>
<evidence type="ECO:0000256" key="2">
    <source>
        <dbReference type="SAM" id="MobiDB-lite"/>
    </source>
</evidence>
<evidence type="ECO:0008006" key="5">
    <source>
        <dbReference type="Google" id="ProtNLM"/>
    </source>
</evidence>
<dbReference type="Pfam" id="PF08939">
    <property type="entry name" value="Bles03"/>
    <property type="match status" value="1"/>
</dbReference>
<proteinExistence type="inferred from homology"/>
<reference evidence="3 4" key="1">
    <citation type="submission" date="2024-09" db="EMBL/GenBank/DDBJ databases">
        <title>Rethinking Asexuality: The Enigmatic Case of Functional Sexual Genes in Lepraria (Stereocaulaceae).</title>
        <authorList>
            <person name="Doellman M."/>
            <person name="Sun Y."/>
            <person name="Barcenas-Pena A."/>
            <person name="Lumbsch H.T."/>
            <person name="Grewe F."/>
        </authorList>
    </citation>
    <scope>NUCLEOTIDE SEQUENCE [LARGE SCALE GENOMIC DNA]</scope>
    <source>
        <strain evidence="3 4">Grewe 0041</strain>
    </source>
</reference>
<evidence type="ECO:0000313" key="3">
    <source>
        <dbReference type="EMBL" id="KAL2058469.1"/>
    </source>
</evidence>
<dbReference type="Proteomes" id="UP001590951">
    <property type="component" value="Unassembled WGS sequence"/>
</dbReference>
<dbReference type="InterPro" id="IPR023398">
    <property type="entry name" value="TIF_eIF4e-like"/>
</dbReference>
<accession>A0ABR4BKY0</accession>
<evidence type="ECO:0000313" key="4">
    <source>
        <dbReference type="Proteomes" id="UP001590951"/>
    </source>
</evidence>
<comment type="similarity">
    <text evidence="1">Belongs to the UPF0696 family.</text>
</comment>
<protein>
    <recommendedName>
        <fullName evidence="5">DUF1917-domain-containing protein</fullName>
    </recommendedName>
</protein>
<dbReference type="InterPro" id="IPR015034">
    <property type="entry name" value="Bles03"/>
</dbReference>
<dbReference type="PANTHER" id="PTHR31977">
    <property type="entry name" value="UPF0696 PROTEIN C11ORF68"/>
    <property type="match status" value="1"/>
</dbReference>
<comment type="caution">
    <text evidence="3">The sequence shown here is derived from an EMBL/GenBank/DDBJ whole genome shotgun (WGS) entry which is preliminary data.</text>
</comment>
<sequence length="305" mass="33410">MGRTEGEGEEGGDAFLSDDSSFYGDDDLRSALEDRAESFDTSHYWASHHLRLPVIAHAAIANMAASASKSQEAVNMYEDYLSGRHLSENVEAFLRRLPPLSTGIMDYGPWIYCANPYASKGDGPADQATLVRRGRQLLKEFTALKAGIEAYMPGTSKGVITRQVTPLRKQLELDILALARETGCTSGKWMLFPSPPDVNTTWSLVAHGTVAGELGYAAKVATDDGSQNARLICIYTPDFGDREDVKRVLERILAMGLCNRNGAIGEGKAIYYKADAYTYLELMRGNEFGLKTSLFSSRELLGKGK</sequence>
<dbReference type="EMBL" id="JBHFEH010000002">
    <property type="protein sequence ID" value="KAL2058469.1"/>
    <property type="molecule type" value="Genomic_DNA"/>
</dbReference>
<evidence type="ECO:0000256" key="1">
    <source>
        <dbReference type="ARBA" id="ARBA00010568"/>
    </source>
</evidence>
<gene>
    <name evidence="3" type="ORF">ABVK25_001197</name>
</gene>